<comment type="similarity">
    <text evidence="9">Belongs to the 'phage' integrase family. XerC subfamily.</text>
</comment>
<evidence type="ECO:0000313" key="13">
    <source>
        <dbReference type="Proteomes" id="UP001597181"/>
    </source>
</evidence>
<keyword evidence="7 9" id="KW-0233">DNA recombination</keyword>
<comment type="subunit">
    <text evidence="9">Forms a cyclic heterotetrameric complex composed of two molecules of XerC and two molecules of XerD.</text>
</comment>
<dbReference type="Pfam" id="PF02899">
    <property type="entry name" value="Phage_int_SAM_1"/>
    <property type="match status" value="1"/>
</dbReference>
<evidence type="ECO:0000259" key="10">
    <source>
        <dbReference type="PROSITE" id="PS51898"/>
    </source>
</evidence>
<organism evidence="12 13">
    <name type="scientific">Leucobacter albus</name>
    <dbReference type="NCBI Taxonomy" id="272210"/>
    <lineage>
        <taxon>Bacteria</taxon>
        <taxon>Bacillati</taxon>
        <taxon>Actinomycetota</taxon>
        <taxon>Actinomycetes</taxon>
        <taxon>Micrococcales</taxon>
        <taxon>Microbacteriaceae</taxon>
        <taxon>Leucobacter</taxon>
    </lineage>
</organism>
<comment type="function">
    <text evidence="9">Site-specific tyrosine recombinase, which acts by catalyzing the cutting and rejoining of the recombining DNA molecules. The XerC-XerD complex is essential to convert dimers of the bacterial chromosome into monomers to permit their segregation at cell division. It also contributes to the segregational stability of plasmids.</text>
</comment>
<protein>
    <recommendedName>
        <fullName evidence="9">Tyrosine recombinase XerC</fullName>
    </recommendedName>
</protein>
<dbReference type="Gene3D" id="1.10.443.10">
    <property type="entry name" value="Intergrase catalytic core"/>
    <property type="match status" value="1"/>
</dbReference>
<keyword evidence="6 9" id="KW-0238">DNA-binding</keyword>
<dbReference type="NCBIfam" id="NF001399">
    <property type="entry name" value="PRK00283.1"/>
    <property type="match status" value="1"/>
</dbReference>
<feature type="active site" evidence="9">
    <location>
        <position position="197"/>
    </location>
</feature>
<feature type="domain" description="Tyr recombinase" evidence="10">
    <location>
        <begin position="157"/>
        <end position="361"/>
    </location>
</feature>
<evidence type="ECO:0000256" key="4">
    <source>
        <dbReference type="ARBA" id="ARBA00022829"/>
    </source>
</evidence>
<evidence type="ECO:0000256" key="5">
    <source>
        <dbReference type="ARBA" id="ARBA00022908"/>
    </source>
</evidence>
<evidence type="ECO:0000256" key="6">
    <source>
        <dbReference type="ARBA" id="ARBA00023125"/>
    </source>
</evidence>
<dbReference type="InterPro" id="IPR023009">
    <property type="entry name" value="Tyrosine_recombinase_XerC/XerD"/>
</dbReference>
<keyword evidence="2 9" id="KW-0963">Cytoplasm</keyword>
<feature type="active site" evidence="9">
    <location>
        <position position="313"/>
    </location>
</feature>
<feature type="active site" evidence="9">
    <location>
        <position position="339"/>
    </location>
</feature>
<keyword evidence="3 9" id="KW-0132">Cell division</keyword>
<dbReference type="PANTHER" id="PTHR30349">
    <property type="entry name" value="PHAGE INTEGRASE-RELATED"/>
    <property type="match status" value="1"/>
</dbReference>
<comment type="subcellular location">
    <subcellularLocation>
        <location evidence="1 9">Cytoplasm</location>
    </subcellularLocation>
</comment>
<dbReference type="SUPFAM" id="SSF56349">
    <property type="entry name" value="DNA breaking-rejoining enzymes"/>
    <property type="match status" value="1"/>
</dbReference>
<dbReference type="SUPFAM" id="SSF47823">
    <property type="entry name" value="lambda integrase-like, N-terminal domain"/>
    <property type="match status" value="1"/>
</dbReference>
<reference evidence="13" key="1">
    <citation type="journal article" date="2019" name="Int. J. Syst. Evol. Microbiol.">
        <title>The Global Catalogue of Microorganisms (GCM) 10K type strain sequencing project: providing services to taxonomists for standard genome sequencing and annotation.</title>
        <authorList>
            <consortium name="The Broad Institute Genomics Platform"/>
            <consortium name="The Broad Institute Genome Sequencing Center for Infectious Disease"/>
            <person name="Wu L."/>
            <person name="Ma J."/>
        </authorList>
    </citation>
    <scope>NUCLEOTIDE SEQUENCE [LARGE SCALE GENOMIC DNA]</scope>
    <source>
        <strain evidence="13">CCUG 50213</strain>
    </source>
</reference>
<dbReference type="PROSITE" id="PS51898">
    <property type="entry name" value="TYR_RECOMBINASE"/>
    <property type="match status" value="1"/>
</dbReference>
<dbReference type="Gene3D" id="1.10.150.130">
    <property type="match status" value="1"/>
</dbReference>
<feature type="active site" evidence="9">
    <location>
        <position position="316"/>
    </location>
</feature>
<dbReference type="CDD" id="cd00798">
    <property type="entry name" value="INT_XerDC_C"/>
    <property type="match status" value="1"/>
</dbReference>
<feature type="active site" evidence="9">
    <location>
        <position position="241"/>
    </location>
</feature>
<dbReference type="PANTHER" id="PTHR30349:SF81">
    <property type="entry name" value="TYROSINE RECOMBINASE XERC"/>
    <property type="match status" value="1"/>
</dbReference>
<evidence type="ECO:0000256" key="3">
    <source>
        <dbReference type="ARBA" id="ARBA00022618"/>
    </source>
</evidence>
<dbReference type="HAMAP" id="MF_01808">
    <property type="entry name" value="Recomb_XerC_XerD"/>
    <property type="match status" value="1"/>
</dbReference>
<gene>
    <name evidence="9" type="primary">xerC</name>
    <name evidence="12" type="ORF">ACFQ3U_09560</name>
</gene>
<dbReference type="PROSITE" id="PS51900">
    <property type="entry name" value="CB"/>
    <property type="match status" value="1"/>
</dbReference>
<evidence type="ECO:0000256" key="9">
    <source>
        <dbReference type="HAMAP-Rule" id="MF_01808"/>
    </source>
</evidence>
<sequence>MEPGQAIARYLRHLSIERGLSDNSMAAYRRDFAKYTEWLAASGIADLAAVTPQTLSGYVAELAGAVRLPAGREAADRAAADRAAAGRAVAGRAVADPELADPEPAEPAPTEPVPAYSAASITRMVSTVRGLHRFLYDEGLLAENAGRGVRTPKKGQRLPKALPLEDVEALLGAVSGDDPVSLRDRALLELLYATGARVSEVAAIDLDDLFAATGSGGGSGDVWGDPEGTLGDGGLLRVTGKGAKTRIVPYGSYAGRALAAYLVRARPQFAARGTGSPALFLGPRGARLSRQTAWLVIRAAAEKAELTQEISPHTLRHSFATHLLAGGADVRAVQELLGHSSVTTTQIYTQVTADTLREHYVNAHPRAK</sequence>
<dbReference type="InterPro" id="IPR002104">
    <property type="entry name" value="Integrase_catalytic"/>
</dbReference>
<evidence type="ECO:0000256" key="1">
    <source>
        <dbReference type="ARBA" id="ARBA00004496"/>
    </source>
</evidence>
<dbReference type="EMBL" id="JBHTLY010000004">
    <property type="protein sequence ID" value="MFD1202135.1"/>
    <property type="molecule type" value="Genomic_DNA"/>
</dbReference>
<dbReference type="RefSeq" id="WP_343961355.1">
    <property type="nucleotide sequence ID" value="NZ_BAAAKZ010000010.1"/>
</dbReference>
<dbReference type="InterPro" id="IPR044068">
    <property type="entry name" value="CB"/>
</dbReference>
<keyword evidence="13" id="KW-1185">Reference proteome</keyword>
<dbReference type="InterPro" id="IPR013762">
    <property type="entry name" value="Integrase-like_cat_sf"/>
</dbReference>
<evidence type="ECO:0000256" key="2">
    <source>
        <dbReference type="ARBA" id="ARBA00022490"/>
    </source>
</evidence>
<dbReference type="InterPro" id="IPR004107">
    <property type="entry name" value="Integrase_SAM-like_N"/>
</dbReference>
<evidence type="ECO:0000259" key="11">
    <source>
        <dbReference type="PROSITE" id="PS51900"/>
    </source>
</evidence>
<dbReference type="Proteomes" id="UP001597181">
    <property type="component" value="Unassembled WGS sequence"/>
</dbReference>
<keyword evidence="4 9" id="KW-0159">Chromosome partition</keyword>
<accession>A0ABW3TN61</accession>
<feature type="active site" description="O-(3'-phospho-DNA)-tyrosine intermediate" evidence="9">
    <location>
        <position position="348"/>
    </location>
</feature>
<evidence type="ECO:0000313" key="12">
    <source>
        <dbReference type="EMBL" id="MFD1202135.1"/>
    </source>
</evidence>
<dbReference type="InterPro" id="IPR050090">
    <property type="entry name" value="Tyrosine_recombinase_XerCD"/>
</dbReference>
<keyword evidence="8 9" id="KW-0131">Cell cycle</keyword>
<dbReference type="InterPro" id="IPR010998">
    <property type="entry name" value="Integrase_recombinase_N"/>
</dbReference>
<comment type="caution">
    <text evidence="12">The sequence shown here is derived from an EMBL/GenBank/DDBJ whole genome shotgun (WGS) entry which is preliminary data.</text>
</comment>
<evidence type="ECO:0000256" key="7">
    <source>
        <dbReference type="ARBA" id="ARBA00023172"/>
    </source>
</evidence>
<evidence type="ECO:0000256" key="8">
    <source>
        <dbReference type="ARBA" id="ARBA00023306"/>
    </source>
</evidence>
<dbReference type="Pfam" id="PF00589">
    <property type="entry name" value="Phage_integrase"/>
    <property type="match status" value="2"/>
</dbReference>
<keyword evidence="5 9" id="KW-0229">DNA integration</keyword>
<proteinExistence type="inferred from homology"/>
<dbReference type="InterPro" id="IPR011010">
    <property type="entry name" value="DNA_brk_join_enz"/>
</dbReference>
<feature type="domain" description="Core-binding (CB)" evidence="11">
    <location>
        <begin position="1"/>
        <end position="136"/>
    </location>
</feature>
<name>A0ABW3TN61_9MICO</name>